<sequence length="255" mass="29277">MAVTLTLPLVKEHTNVGESRLLTLPLELRRYIILEVLKHGRRKEPSLSNEVFKDRIQLINRFDEKYPVGTNIYVRGRKTWIHGNAFLQASRQLRQDTLELIEDTRKTGVVEIPFVLDLMVIKDVGLLPTWMSCPYQPEHLTQLTVKVRVFRPDKDLIPRGWVSAIVGDRSVYHYEVTTCQWSFLVVLLFYAMGRLTKSSEDSTNERPLGQPTQSATQSMAQGTDKFSLGPAAPGVDVYLYKTAPYTLWELRIEVE</sequence>
<reference evidence="1" key="1">
    <citation type="submission" date="2022-07" db="EMBL/GenBank/DDBJ databases">
        <title>Genome Sequence of Lecanicillium saksenae.</title>
        <authorList>
            <person name="Buettner E."/>
        </authorList>
    </citation>
    <scope>NUCLEOTIDE SEQUENCE</scope>
    <source>
        <strain evidence="1">VT-O1</strain>
    </source>
</reference>
<organism evidence="1 2">
    <name type="scientific">Lecanicillium saksenae</name>
    <dbReference type="NCBI Taxonomy" id="468837"/>
    <lineage>
        <taxon>Eukaryota</taxon>
        <taxon>Fungi</taxon>
        <taxon>Dikarya</taxon>
        <taxon>Ascomycota</taxon>
        <taxon>Pezizomycotina</taxon>
        <taxon>Sordariomycetes</taxon>
        <taxon>Hypocreomycetidae</taxon>
        <taxon>Hypocreales</taxon>
        <taxon>Cordycipitaceae</taxon>
        <taxon>Lecanicillium</taxon>
    </lineage>
</organism>
<keyword evidence="2" id="KW-1185">Reference proteome</keyword>
<evidence type="ECO:0000313" key="2">
    <source>
        <dbReference type="Proteomes" id="UP001148737"/>
    </source>
</evidence>
<evidence type="ECO:0000313" key="1">
    <source>
        <dbReference type="EMBL" id="KAJ3495782.1"/>
    </source>
</evidence>
<dbReference type="Proteomes" id="UP001148737">
    <property type="component" value="Unassembled WGS sequence"/>
</dbReference>
<protein>
    <submittedName>
        <fullName evidence="1">Uncharacterized protein</fullName>
    </submittedName>
</protein>
<comment type="caution">
    <text evidence="1">The sequence shown here is derived from an EMBL/GenBank/DDBJ whole genome shotgun (WGS) entry which is preliminary data.</text>
</comment>
<dbReference type="EMBL" id="JANAKD010000248">
    <property type="protein sequence ID" value="KAJ3495782.1"/>
    <property type="molecule type" value="Genomic_DNA"/>
</dbReference>
<accession>A0ACC1R0T4</accession>
<name>A0ACC1R0T4_9HYPO</name>
<proteinExistence type="predicted"/>
<gene>
    <name evidence="1" type="ORF">NLG97_g3141</name>
</gene>